<dbReference type="SUPFAM" id="SSF51283">
    <property type="entry name" value="dUTPase-like"/>
    <property type="match status" value="1"/>
</dbReference>
<comment type="pathway">
    <text evidence="2 9">Pyrimidine metabolism; dUMP biosynthesis; dUMP from dCTP (dUTP route): step 2/2.</text>
</comment>
<dbReference type="InterPro" id="IPR029054">
    <property type="entry name" value="dUTPase-like"/>
</dbReference>
<dbReference type="UniPathway" id="UPA00610">
    <property type="reaction ID" value="UER00666"/>
</dbReference>
<dbReference type="OrthoDB" id="419889at2759"/>
<keyword evidence="6 9" id="KW-0546">Nucleotide metabolism</keyword>
<keyword evidence="4 9" id="KW-0378">Hydrolase</keyword>
<gene>
    <name evidence="12" type="ORF">Fcan01_09945</name>
</gene>
<dbReference type="GO" id="GO:0046081">
    <property type="term" value="P:dUTP catabolic process"/>
    <property type="evidence" value="ECO:0007669"/>
    <property type="project" value="UniProtKB-UniRule"/>
</dbReference>
<comment type="function">
    <text evidence="9">Involved in nucleotide metabolism via production of dUMP, the immediate precursor of thymidine nucleotides, and decreases the intracellular concentration of dUTP so that uracil cannot be incorporated into DNA.</text>
</comment>
<dbReference type="InterPro" id="IPR036157">
    <property type="entry name" value="dUTPase-like_sf"/>
</dbReference>
<evidence type="ECO:0000256" key="9">
    <source>
        <dbReference type="RuleBase" id="RU367024"/>
    </source>
</evidence>
<proteinExistence type="inferred from homology"/>
<dbReference type="GO" id="GO:0004170">
    <property type="term" value="F:dUTP diphosphatase activity"/>
    <property type="evidence" value="ECO:0007669"/>
    <property type="project" value="UniProtKB-UniRule"/>
</dbReference>
<dbReference type="InterPro" id="IPR008181">
    <property type="entry name" value="dUTPase"/>
</dbReference>
<dbReference type="GO" id="GO:0006226">
    <property type="term" value="P:dUMP biosynthetic process"/>
    <property type="evidence" value="ECO:0007669"/>
    <property type="project" value="UniProtKB-UniRule"/>
</dbReference>
<dbReference type="NCBIfam" id="NF001862">
    <property type="entry name" value="PRK00601.1"/>
    <property type="match status" value="1"/>
</dbReference>
<dbReference type="CDD" id="cd07557">
    <property type="entry name" value="trimeric_dUTPase"/>
    <property type="match status" value="1"/>
</dbReference>
<evidence type="ECO:0000313" key="12">
    <source>
        <dbReference type="EMBL" id="OXA56359.1"/>
    </source>
</evidence>
<evidence type="ECO:0000256" key="4">
    <source>
        <dbReference type="ARBA" id="ARBA00022801"/>
    </source>
</evidence>
<organism evidence="12 13">
    <name type="scientific">Folsomia candida</name>
    <name type="common">Springtail</name>
    <dbReference type="NCBI Taxonomy" id="158441"/>
    <lineage>
        <taxon>Eukaryota</taxon>
        <taxon>Metazoa</taxon>
        <taxon>Ecdysozoa</taxon>
        <taxon>Arthropoda</taxon>
        <taxon>Hexapoda</taxon>
        <taxon>Collembola</taxon>
        <taxon>Entomobryomorpha</taxon>
        <taxon>Isotomoidea</taxon>
        <taxon>Isotomidae</taxon>
        <taxon>Proisotominae</taxon>
        <taxon>Folsomia</taxon>
    </lineage>
</organism>
<comment type="similarity">
    <text evidence="3 9">Belongs to the dUTPase family.</text>
</comment>
<dbReference type="GO" id="GO:0000287">
    <property type="term" value="F:magnesium ion binding"/>
    <property type="evidence" value="ECO:0007669"/>
    <property type="project" value="UniProtKB-UniRule"/>
</dbReference>
<feature type="region of interest" description="Disordered" evidence="10">
    <location>
        <begin position="1"/>
        <end position="30"/>
    </location>
</feature>
<dbReference type="Proteomes" id="UP000198287">
    <property type="component" value="Unassembled WGS sequence"/>
</dbReference>
<dbReference type="PANTHER" id="PTHR11241:SF0">
    <property type="entry name" value="DEOXYURIDINE 5'-TRIPHOSPHATE NUCLEOTIDOHYDROLASE"/>
    <property type="match status" value="1"/>
</dbReference>
<sequence>MTKREGSNSPVKSSPLKKSKIEEESCQVSSELKENMAPVVVVDNKVEISEEAEVKVAKSPVKNVVVPEIKEITPRLYFAKLSDKAHVPSKGSKLAAGYDLKSAYKYTVPARGSCMVKTDIQIKLPSGYYGRVAPRSGLALKNKLDVGAGVIDEDYRGNVGVILFNFGDADFEINEGDRVAQLICEKICYPEIVELESLDETERGEGGFGSTGVAEQKSS</sequence>
<dbReference type="AlphaFoldDB" id="A0A226EG19"/>
<dbReference type="InterPro" id="IPR033704">
    <property type="entry name" value="dUTPase_trimeric"/>
</dbReference>
<evidence type="ECO:0000259" key="11">
    <source>
        <dbReference type="Pfam" id="PF00692"/>
    </source>
</evidence>
<evidence type="ECO:0000256" key="10">
    <source>
        <dbReference type="SAM" id="MobiDB-lite"/>
    </source>
</evidence>
<keyword evidence="5 9" id="KW-0460">Magnesium</keyword>
<feature type="compositionally biased region" description="Low complexity" evidence="10">
    <location>
        <begin position="7"/>
        <end position="16"/>
    </location>
</feature>
<dbReference type="EMBL" id="LNIX01000004">
    <property type="protein sequence ID" value="OXA56359.1"/>
    <property type="molecule type" value="Genomic_DNA"/>
</dbReference>
<protein>
    <recommendedName>
        <fullName evidence="9">Deoxyuridine 5'-triphosphate nucleotidohydrolase</fullName>
        <shortName evidence="9">dUTPase</shortName>
        <ecNumber evidence="9">3.6.1.23</ecNumber>
    </recommendedName>
    <alternativeName>
        <fullName evidence="9">dUTP pyrophosphatase</fullName>
    </alternativeName>
</protein>
<dbReference type="FunFam" id="2.70.40.10:FF:000004">
    <property type="entry name" value="Deoxyuridine triphosphatase"/>
    <property type="match status" value="1"/>
</dbReference>
<feature type="region of interest" description="Disordered" evidence="10">
    <location>
        <begin position="200"/>
        <end position="219"/>
    </location>
</feature>
<dbReference type="STRING" id="158441.A0A226EG19"/>
<evidence type="ECO:0000256" key="7">
    <source>
        <dbReference type="ARBA" id="ARBA00047686"/>
    </source>
</evidence>
<evidence type="ECO:0000256" key="6">
    <source>
        <dbReference type="ARBA" id="ARBA00023080"/>
    </source>
</evidence>
<keyword evidence="9" id="KW-0479">Metal-binding</keyword>
<dbReference type="EC" id="3.6.1.23" evidence="9"/>
<evidence type="ECO:0000256" key="3">
    <source>
        <dbReference type="ARBA" id="ARBA00006581"/>
    </source>
</evidence>
<comment type="function">
    <text evidence="8">Catalyzes the cleavage of 2'-deoxyuridine 5'-triphosphate (dUTP) into 2'-deoxyuridine 5'-monophosphate (dUMP) and inorganic pyrophosphate and through its action efficiently prevents uracil misincorporation into DNA and at the same time provides dUMP, the substrate for de novo thymidylate biosynthesis. Inhibits peroxisome proliferator-activated receptor (PPAR) activity by binding of its N-terminal to PPAR, preventing the latter's dimerization with retinoid X receptor. Essential for embryonic development.</text>
</comment>
<comment type="catalytic activity">
    <reaction evidence="7 9">
        <text>dUTP + H2O = dUMP + diphosphate + H(+)</text>
        <dbReference type="Rhea" id="RHEA:10248"/>
        <dbReference type="ChEBI" id="CHEBI:15377"/>
        <dbReference type="ChEBI" id="CHEBI:15378"/>
        <dbReference type="ChEBI" id="CHEBI:33019"/>
        <dbReference type="ChEBI" id="CHEBI:61555"/>
        <dbReference type="ChEBI" id="CHEBI:246422"/>
        <dbReference type="EC" id="3.6.1.23"/>
    </reaction>
</comment>
<name>A0A226EG19_FOLCA</name>
<reference evidence="12 13" key="1">
    <citation type="submission" date="2015-12" db="EMBL/GenBank/DDBJ databases">
        <title>The genome of Folsomia candida.</title>
        <authorList>
            <person name="Faddeeva A."/>
            <person name="Derks M.F."/>
            <person name="Anvar Y."/>
            <person name="Smit S."/>
            <person name="Van Straalen N."/>
            <person name="Roelofs D."/>
        </authorList>
    </citation>
    <scope>NUCLEOTIDE SEQUENCE [LARGE SCALE GENOMIC DNA]</scope>
    <source>
        <strain evidence="12 13">VU population</strain>
        <tissue evidence="12">Whole body</tissue>
    </source>
</reference>
<dbReference type="Gene3D" id="2.70.40.10">
    <property type="match status" value="1"/>
</dbReference>
<comment type="cofactor">
    <cofactor evidence="1 9">
        <name>Mg(2+)</name>
        <dbReference type="ChEBI" id="CHEBI:18420"/>
    </cofactor>
</comment>
<keyword evidence="13" id="KW-1185">Reference proteome</keyword>
<evidence type="ECO:0000256" key="2">
    <source>
        <dbReference type="ARBA" id="ARBA00005142"/>
    </source>
</evidence>
<evidence type="ECO:0000256" key="8">
    <source>
        <dbReference type="ARBA" id="ARBA00057946"/>
    </source>
</evidence>
<accession>A0A226EG19</accession>
<feature type="domain" description="dUTPase-like" evidence="11">
    <location>
        <begin position="84"/>
        <end position="212"/>
    </location>
</feature>
<dbReference type="Pfam" id="PF00692">
    <property type="entry name" value="dUTPase"/>
    <property type="match status" value="1"/>
</dbReference>
<evidence type="ECO:0000256" key="1">
    <source>
        <dbReference type="ARBA" id="ARBA00001946"/>
    </source>
</evidence>
<dbReference type="PANTHER" id="PTHR11241">
    <property type="entry name" value="DEOXYURIDINE 5'-TRIPHOSPHATE NUCLEOTIDOHYDROLASE"/>
    <property type="match status" value="1"/>
</dbReference>
<dbReference type="NCBIfam" id="TIGR00576">
    <property type="entry name" value="dut"/>
    <property type="match status" value="1"/>
</dbReference>
<comment type="caution">
    <text evidence="12">The sequence shown here is derived from an EMBL/GenBank/DDBJ whole genome shotgun (WGS) entry which is preliminary data.</text>
</comment>
<evidence type="ECO:0000313" key="13">
    <source>
        <dbReference type="Proteomes" id="UP000198287"/>
    </source>
</evidence>
<evidence type="ECO:0000256" key="5">
    <source>
        <dbReference type="ARBA" id="ARBA00022842"/>
    </source>
</evidence>
<dbReference type="OMA" id="PRSALCY"/>